<proteinExistence type="predicted"/>
<protein>
    <submittedName>
        <fullName evidence="2">Uncharacterized protein</fullName>
    </submittedName>
</protein>
<keyword evidence="1" id="KW-0732">Signal</keyword>
<evidence type="ECO:0000313" key="3">
    <source>
        <dbReference type="Proteomes" id="UP000233387"/>
    </source>
</evidence>
<keyword evidence="3" id="KW-1185">Reference proteome</keyword>
<dbReference type="AlphaFoldDB" id="A0A2N3I8R4"/>
<dbReference type="RefSeq" id="WP_101359562.1">
    <property type="nucleotide sequence ID" value="NZ_NKXO01000043.1"/>
</dbReference>
<dbReference type="OrthoDB" id="4535652at2"/>
<dbReference type="EMBL" id="NKXO01000043">
    <property type="protein sequence ID" value="PKQ66734.1"/>
    <property type="molecule type" value="Genomic_DNA"/>
</dbReference>
<feature type="signal peptide" evidence="1">
    <location>
        <begin position="1"/>
        <end position="18"/>
    </location>
</feature>
<evidence type="ECO:0000313" key="2">
    <source>
        <dbReference type="EMBL" id="PKQ66734.1"/>
    </source>
</evidence>
<accession>A0A2N3I8R4</accession>
<organism evidence="2 3">
    <name type="scientific">Raineya orbicola</name>
    <dbReference type="NCBI Taxonomy" id="2016530"/>
    <lineage>
        <taxon>Bacteria</taxon>
        <taxon>Pseudomonadati</taxon>
        <taxon>Bacteroidota</taxon>
        <taxon>Cytophagia</taxon>
        <taxon>Cytophagales</taxon>
        <taxon>Raineyaceae</taxon>
        <taxon>Raineya</taxon>
    </lineage>
</organism>
<evidence type="ECO:0000256" key="1">
    <source>
        <dbReference type="SAM" id="SignalP"/>
    </source>
</evidence>
<feature type="chain" id="PRO_5015001410" evidence="1">
    <location>
        <begin position="19"/>
        <end position="108"/>
    </location>
</feature>
<gene>
    <name evidence="2" type="ORF">Rain11_2302</name>
</gene>
<sequence length="108" mass="12963">MKRYLIFIFWLLCLSSQAQVNQAQIDAIIPKEKVKTGILYNRVMPFAGLQTFGQNGRKDTSHYEHFIQAYYELYQASYNNKEMLRLEQIRNWIRYKSERNMLLLGLIH</sequence>
<name>A0A2N3I8R4_9BACT</name>
<comment type="caution">
    <text evidence="2">The sequence shown here is derived from an EMBL/GenBank/DDBJ whole genome shotgun (WGS) entry which is preliminary data.</text>
</comment>
<dbReference type="Proteomes" id="UP000233387">
    <property type="component" value="Unassembled WGS sequence"/>
</dbReference>
<reference evidence="2 3" key="1">
    <citation type="submission" date="2017-06" db="EMBL/GenBank/DDBJ databases">
        <title>Raineya orbicola gen. nov., sp. nov. a slightly thermophilic bacterium of the phylum Bacteroidetes and the description of Raineyaceae fam. nov.</title>
        <authorList>
            <person name="Albuquerque L."/>
            <person name="Polonia A.R.M."/>
            <person name="Barroso C."/>
            <person name="Froufe H.J.C."/>
            <person name="Lage O."/>
            <person name="Lobo-Da-Cunha A."/>
            <person name="Egas C."/>
            <person name="Da Costa M.S."/>
        </authorList>
    </citation>
    <scope>NUCLEOTIDE SEQUENCE [LARGE SCALE GENOMIC DNA]</scope>
    <source>
        <strain evidence="2 3">SPSPC-11</strain>
    </source>
</reference>